<dbReference type="Proteomes" id="UP000006701">
    <property type="component" value="Unassembled WGS sequence"/>
</dbReference>
<evidence type="ECO:0000256" key="7">
    <source>
        <dbReference type="ARBA" id="ARBA00060953"/>
    </source>
</evidence>
<dbReference type="Gene3D" id="1.20.1280.140">
    <property type="match status" value="1"/>
</dbReference>
<dbReference type="HOGENOM" id="CLU_099165_1_1_1"/>
<evidence type="ECO:0000256" key="5">
    <source>
        <dbReference type="ARBA" id="ARBA00023121"/>
    </source>
</evidence>
<evidence type="ECO:0000313" key="10">
    <source>
        <dbReference type="EMBL" id="EAW14612.1"/>
    </source>
</evidence>
<keyword evidence="3" id="KW-0964">Secreted</keyword>
<evidence type="ECO:0000256" key="4">
    <source>
        <dbReference type="ARBA" id="ARBA00022729"/>
    </source>
</evidence>
<dbReference type="AlphaFoldDB" id="A1C891"/>
<feature type="signal peptide" evidence="9">
    <location>
        <begin position="1"/>
        <end position="24"/>
    </location>
</feature>
<sequence length="177" mass="17904">MQFKLTAAVLATLLLDVAYCGTLAVRNPATILSDLTVISGDIAQLTAAFNGFTGDLSQALATQALEQQLETDIDKATGDTQASSALSSGDSTSVTQALLGLEPDIKGSLDAIVAKKPEVESAGVASLVLSDLQALQTKTDALSSAIQGIATATDKQTIASGTANIDAAFVSAIAVFT</sequence>
<keyword evidence="5" id="KW-0446">Lipid-binding</keyword>
<dbReference type="FunFam" id="1.20.1280.140:FF:000001">
    <property type="entry name" value="Cell wall serine-threonine-rich galactomannoprotein Mp1"/>
    <property type="match status" value="1"/>
</dbReference>
<dbReference type="GO" id="GO:0009277">
    <property type="term" value="C:fungal-type cell wall"/>
    <property type="evidence" value="ECO:0007669"/>
    <property type="project" value="UniProtKB-ARBA"/>
</dbReference>
<organism evidence="10 11">
    <name type="scientific">Aspergillus clavatus (strain ATCC 1007 / CBS 513.65 / DSM 816 / NCTC 3887 / NRRL 1 / QM 1276 / 107)</name>
    <dbReference type="NCBI Taxonomy" id="344612"/>
    <lineage>
        <taxon>Eukaryota</taxon>
        <taxon>Fungi</taxon>
        <taxon>Dikarya</taxon>
        <taxon>Ascomycota</taxon>
        <taxon>Pezizomycotina</taxon>
        <taxon>Eurotiomycetes</taxon>
        <taxon>Eurotiomycetidae</taxon>
        <taxon>Eurotiales</taxon>
        <taxon>Aspergillaceae</taxon>
        <taxon>Aspergillus</taxon>
        <taxon>Aspergillus subgen. Fumigati</taxon>
    </lineage>
</organism>
<dbReference type="PANTHER" id="PTHR38123">
    <property type="entry name" value="CELL WALL SERINE-THREONINE-RICH GALACTOMANNOPROTEIN MP1 (AFU_ORTHOLOGUE AFUA_4G03240)"/>
    <property type="match status" value="1"/>
</dbReference>
<proteinExistence type="inferred from homology"/>
<keyword evidence="4 9" id="KW-0732">Signal</keyword>
<evidence type="ECO:0000256" key="3">
    <source>
        <dbReference type="ARBA" id="ARBA00022525"/>
    </source>
</evidence>
<dbReference type="RefSeq" id="XP_001276038.1">
    <property type="nucleotide sequence ID" value="XM_001276037.1"/>
</dbReference>
<evidence type="ECO:0000256" key="8">
    <source>
        <dbReference type="ARBA" id="ARBA00071527"/>
    </source>
</evidence>
<dbReference type="OrthoDB" id="3485059at2759"/>
<dbReference type="InterPro" id="IPR021054">
    <property type="entry name" value="Cell_wall_mannoprotein_1"/>
</dbReference>
<dbReference type="VEuPathDB" id="FungiDB:ACLA_076520"/>
<protein>
    <recommendedName>
        <fullName evidence="8">Cell wall mannoprotein 1</fullName>
    </recommendedName>
</protein>
<comment type="function">
    <text evidence="6">Constitutive protein of the cell wall. Antigen target of host humoral immune response.</text>
</comment>
<dbReference type="KEGG" id="act:ACLA_076520"/>
<evidence type="ECO:0000256" key="1">
    <source>
        <dbReference type="ARBA" id="ARBA00004191"/>
    </source>
</evidence>
<dbReference type="Pfam" id="PF12296">
    <property type="entry name" value="HsbA"/>
    <property type="match status" value="1"/>
</dbReference>
<accession>A1C891</accession>
<dbReference type="GO" id="GO:0008289">
    <property type="term" value="F:lipid binding"/>
    <property type="evidence" value="ECO:0007669"/>
    <property type="project" value="UniProtKB-KW"/>
</dbReference>
<evidence type="ECO:0000256" key="6">
    <source>
        <dbReference type="ARBA" id="ARBA00056563"/>
    </source>
</evidence>
<reference evidence="10 11" key="1">
    <citation type="journal article" date="2008" name="PLoS Genet.">
        <title>Genomic islands in the pathogenic filamentous fungus Aspergillus fumigatus.</title>
        <authorList>
            <person name="Fedorova N.D."/>
            <person name="Khaldi N."/>
            <person name="Joardar V.S."/>
            <person name="Maiti R."/>
            <person name="Amedeo P."/>
            <person name="Anderson M.J."/>
            <person name="Crabtree J."/>
            <person name="Silva J.C."/>
            <person name="Badger J.H."/>
            <person name="Albarraq A."/>
            <person name="Angiuoli S."/>
            <person name="Bussey H."/>
            <person name="Bowyer P."/>
            <person name="Cotty P.J."/>
            <person name="Dyer P.S."/>
            <person name="Egan A."/>
            <person name="Galens K."/>
            <person name="Fraser-Liggett C.M."/>
            <person name="Haas B.J."/>
            <person name="Inman J.M."/>
            <person name="Kent R."/>
            <person name="Lemieux S."/>
            <person name="Malavazi I."/>
            <person name="Orvis J."/>
            <person name="Roemer T."/>
            <person name="Ronning C.M."/>
            <person name="Sundaram J.P."/>
            <person name="Sutton G."/>
            <person name="Turner G."/>
            <person name="Venter J.C."/>
            <person name="White O.R."/>
            <person name="Whitty B.R."/>
            <person name="Youngman P."/>
            <person name="Wolfe K.H."/>
            <person name="Goldman G.H."/>
            <person name="Wortman J.R."/>
            <person name="Jiang B."/>
            <person name="Denning D.W."/>
            <person name="Nierman W.C."/>
        </authorList>
    </citation>
    <scope>NUCLEOTIDE SEQUENCE [LARGE SCALE GENOMIC DNA]</scope>
    <source>
        <strain evidence="11">ATCC 1007 / CBS 513.65 / DSM 816 / NCTC 3887 / NRRL 1</strain>
    </source>
</reference>
<comment type="similarity">
    <text evidence="7">Belongs to the cell wall mannoprotein 1 family.</text>
</comment>
<name>A1C891_ASPCL</name>
<evidence type="ECO:0000256" key="9">
    <source>
        <dbReference type="SAM" id="SignalP"/>
    </source>
</evidence>
<dbReference type="PANTHER" id="PTHR38123:SF1">
    <property type="entry name" value="HYDROPHOBIC SURFACE BINDING PROTEIN"/>
    <property type="match status" value="1"/>
</dbReference>
<keyword evidence="11" id="KW-1185">Reference proteome</keyword>
<evidence type="ECO:0000256" key="2">
    <source>
        <dbReference type="ARBA" id="ARBA00022512"/>
    </source>
</evidence>
<evidence type="ECO:0000313" key="11">
    <source>
        <dbReference type="Proteomes" id="UP000006701"/>
    </source>
</evidence>
<dbReference type="eggNOG" id="ENOG502SCF8">
    <property type="taxonomic scope" value="Eukaryota"/>
</dbReference>
<comment type="subcellular location">
    <subcellularLocation>
        <location evidence="1">Secreted</location>
        <location evidence="1">Cell wall</location>
    </subcellularLocation>
</comment>
<feature type="chain" id="PRO_5002632991" description="Cell wall mannoprotein 1" evidence="9">
    <location>
        <begin position="25"/>
        <end position="177"/>
    </location>
</feature>
<keyword evidence="2" id="KW-0134">Cell wall</keyword>
<dbReference type="OMA" id="HFNEFTG"/>
<gene>
    <name evidence="10" type="ORF">ACLA_076520</name>
</gene>
<dbReference type="EMBL" id="DS027045">
    <property type="protein sequence ID" value="EAW14612.1"/>
    <property type="molecule type" value="Genomic_DNA"/>
</dbReference>
<dbReference type="GeneID" id="4708156"/>
<dbReference type="GO" id="GO:0005576">
    <property type="term" value="C:extracellular region"/>
    <property type="evidence" value="ECO:0007669"/>
    <property type="project" value="TreeGrafter"/>
</dbReference>